<evidence type="ECO:0008006" key="5">
    <source>
        <dbReference type="Google" id="ProtNLM"/>
    </source>
</evidence>
<dbReference type="InterPro" id="IPR006311">
    <property type="entry name" value="TAT_signal"/>
</dbReference>
<keyword evidence="4" id="KW-1185">Reference proteome</keyword>
<comment type="caution">
    <text evidence="3">The sequence shown here is derived from an EMBL/GenBank/DDBJ whole genome shotgun (WGS) entry which is preliminary data.</text>
</comment>
<feature type="compositionally biased region" description="Basic residues" evidence="1">
    <location>
        <begin position="81"/>
        <end position="90"/>
    </location>
</feature>
<evidence type="ECO:0000313" key="3">
    <source>
        <dbReference type="EMBL" id="TMR20193.1"/>
    </source>
</evidence>
<dbReference type="PROSITE" id="PS51318">
    <property type="entry name" value="TAT"/>
    <property type="match status" value="1"/>
</dbReference>
<dbReference type="Pfam" id="PF10518">
    <property type="entry name" value="TAT_signal"/>
    <property type="match status" value="1"/>
</dbReference>
<dbReference type="AlphaFoldDB" id="A0A5S4FIB4"/>
<evidence type="ECO:0000313" key="4">
    <source>
        <dbReference type="Proteomes" id="UP000309128"/>
    </source>
</evidence>
<name>A0A5S4FIB4_9ACTN</name>
<organism evidence="3 4">
    <name type="scientific">Nonomuraea turkmeniaca</name>
    <dbReference type="NCBI Taxonomy" id="103838"/>
    <lineage>
        <taxon>Bacteria</taxon>
        <taxon>Bacillati</taxon>
        <taxon>Actinomycetota</taxon>
        <taxon>Actinomycetes</taxon>
        <taxon>Streptosporangiales</taxon>
        <taxon>Streptosporangiaceae</taxon>
        <taxon>Nonomuraea</taxon>
    </lineage>
</organism>
<evidence type="ECO:0000256" key="2">
    <source>
        <dbReference type="SAM" id="SignalP"/>
    </source>
</evidence>
<keyword evidence="2" id="KW-0732">Signal</keyword>
<sequence length="125" mass="12772">MPRSQRCPNPPMDRRGFLKGALGLGALAATGGALAGCAPGTPGGPGAQPSKLAKPGHDPPAAWGGDATGRPRTGRHPQGPGKHRSTRRPLTRSPYGLTARRPDPANQRAVAATKVNEPDGTVYTA</sequence>
<dbReference type="Proteomes" id="UP000309128">
    <property type="component" value="Unassembled WGS sequence"/>
</dbReference>
<accession>A0A5S4FIB4</accession>
<reference evidence="3 4" key="1">
    <citation type="submission" date="2019-05" db="EMBL/GenBank/DDBJ databases">
        <title>Draft genome sequence of Nonomuraea turkmeniaca DSM 43926.</title>
        <authorList>
            <person name="Saricaoglu S."/>
            <person name="Isik K."/>
        </authorList>
    </citation>
    <scope>NUCLEOTIDE SEQUENCE [LARGE SCALE GENOMIC DNA]</scope>
    <source>
        <strain evidence="3 4">DSM 43926</strain>
    </source>
</reference>
<evidence type="ECO:0000256" key="1">
    <source>
        <dbReference type="SAM" id="MobiDB-lite"/>
    </source>
</evidence>
<feature type="chain" id="PRO_5024414572" description="Twin-arginine translocation signal domain-containing protein" evidence="2">
    <location>
        <begin position="36"/>
        <end position="125"/>
    </location>
</feature>
<feature type="region of interest" description="Disordered" evidence="1">
    <location>
        <begin position="36"/>
        <end position="125"/>
    </location>
</feature>
<proteinExistence type="predicted"/>
<dbReference type="InterPro" id="IPR019546">
    <property type="entry name" value="TAT_signal_bac_arc"/>
</dbReference>
<dbReference type="EMBL" id="VCKY01000059">
    <property type="protein sequence ID" value="TMR20193.1"/>
    <property type="molecule type" value="Genomic_DNA"/>
</dbReference>
<feature type="signal peptide" evidence="2">
    <location>
        <begin position="1"/>
        <end position="35"/>
    </location>
</feature>
<gene>
    <name evidence="3" type="ORF">ETD86_19175</name>
</gene>
<protein>
    <recommendedName>
        <fullName evidence="5">Twin-arginine translocation signal domain-containing protein</fullName>
    </recommendedName>
</protein>